<evidence type="ECO:0000313" key="2">
    <source>
        <dbReference type="EMBL" id="TWT72524.1"/>
    </source>
</evidence>
<reference evidence="2 3" key="1">
    <citation type="submission" date="2019-02" db="EMBL/GenBank/DDBJ databases">
        <title>Deep-cultivation of Planctomycetes and their phenomic and genomic characterization uncovers novel biology.</title>
        <authorList>
            <person name="Wiegand S."/>
            <person name="Jogler M."/>
            <person name="Boedeker C."/>
            <person name="Pinto D."/>
            <person name="Vollmers J."/>
            <person name="Rivas-Marin E."/>
            <person name="Kohn T."/>
            <person name="Peeters S.H."/>
            <person name="Heuer A."/>
            <person name="Rast P."/>
            <person name="Oberbeckmann S."/>
            <person name="Bunk B."/>
            <person name="Jeske O."/>
            <person name="Meyerdierks A."/>
            <person name="Storesund J.E."/>
            <person name="Kallscheuer N."/>
            <person name="Luecker S."/>
            <person name="Lage O.M."/>
            <person name="Pohl T."/>
            <person name="Merkel B.J."/>
            <person name="Hornburger P."/>
            <person name="Mueller R.-W."/>
            <person name="Bruemmer F."/>
            <person name="Labrenz M."/>
            <person name="Spormann A.M."/>
            <person name="Op Den Camp H."/>
            <person name="Overmann J."/>
            <person name="Amann R."/>
            <person name="Jetten M.S.M."/>
            <person name="Mascher T."/>
            <person name="Medema M.H."/>
            <person name="Devos D.P."/>
            <person name="Kaster A.-K."/>
            <person name="Ovreas L."/>
            <person name="Rohde M."/>
            <person name="Galperin M.Y."/>
            <person name="Jogler C."/>
        </authorList>
    </citation>
    <scope>NUCLEOTIDE SEQUENCE [LARGE SCALE GENOMIC DNA]</scope>
    <source>
        <strain evidence="2 3">Pan14r</strain>
    </source>
</reference>
<keyword evidence="2" id="KW-0808">Transferase</keyword>
<keyword evidence="2" id="KW-0328">Glycosyltransferase</keyword>
<dbReference type="PANTHER" id="PTHR43685:SF2">
    <property type="entry name" value="GLYCOSYLTRANSFERASE 2-LIKE DOMAIN-CONTAINING PROTEIN"/>
    <property type="match status" value="1"/>
</dbReference>
<gene>
    <name evidence="2" type="primary">wfgD</name>
    <name evidence="2" type="ORF">Pan14r_48440</name>
</gene>
<protein>
    <submittedName>
        <fullName evidence="2">UDP-Glc:alpha-D-GlcNAc-diphosphoundecaprenol beta-1,3-glucosyltransferase WfgD</fullName>
        <ecNumber evidence="2">2.4.1.305</ecNumber>
    </submittedName>
</protein>
<organism evidence="2 3">
    <name type="scientific">Crateriforma conspicua</name>
    <dbReference type="NCBI Taxonomy" id="2527996"/>
    <lineage>
        <taxon>Bacteria</taxon>
        <taxon>Pseudomonadati</taxon>
        <taxon>Planctomycetota</taxon>
        <taxon>Planctomycetia</taxon>
        <taxon>Planctomycetales</taxon>
        <taxon>Planctomycetaceae</taxon>
        <taxon>Crateriforma</taxon>
    </lineage>
</organism>
<dbReference type="InterPro" id="IPR050834">
    <property type="entry name" value="Glycosyltransf_2"/>
</dbReference>
<dbReference type="AlphaFoldDB" id="A0A5C5YBN6"/>
<comment type="caution">
    <text evidence="2">The sequence shown here is derived from an EMBL/GenBank/DDBJ whole genome shotgun (WGS) entry which is preliminary data.</text>
</comment>
<dbReference type="RefSeq" id="WP_146440366.1">
    <property type="nucleotide sequence ID" value="NZ_SJPL01000001.1"/>
</dbReference>
<dbReference type="Proteomes" id="UP000317238">
    <property type="component" value="Unassembled WGS sequence"/>
</dbReference>
<dbReference type="GO" id="GO:0016757">
    <property type="term" value="F:glycosyltransferase activity"/>
    <property type="evidence" value="ECO:0007669"/>
    <property type="project" value="UniProtKB-KW"/>
</dbReference>
<dbReference type="Gene3D" id="3.90.550.10">
    <property type="entry name" value="Spore Coat Polysaccharide Biosynthesis Protein SpsA, Chain A"/>
    <property type="match status" value="1"/>
</dbReference>
<dbReference type="Pfam" id="PF00535">
    <property type="entry name" value="Glycos_transf_2"/>
    <property type="match status" value="1"/>
</dbReference>
<feature type="domain" description="Glycosyltransferase 2-like" evidence="1">
    <location>
        <begin position="9"/>
        <end position="112"/>
    </location>
</feature>
<evidence type="ECO:0000259" key="1">
    <source>
        <dbReference type="Pfam" id="PF00535"/>
    </source>
</evidence>
<sequence>MTHHPTRITVMMPNYNNATYVSQAIASVMRQTWQSWELLIVDDASTDDSVDVIRAVDDPRIRLVINSRNEGISAVRNRLLELASGDLVTSLDSDDVFYGDDKLEREVAALGQPSWGRPQVAFSDVMLIDGSGNDLALVSEQQPLREGPLFHGMLRRSVFIPRDYLVNTDVARSVGGFDTTLKIYEDWDFKLRLARRANFCFSGVTGIGYRRHGNGLSSASSAEHGKVQSQIQMRYSGLAVRLDSKGRVTERKAA</sequence>
<dbReference type="EC" id="2.4.1.305" evidence="2"/>
<proteinExistence type="predicted"/>
<name>A0A5C5YBN6_9PLAN</name>
<dbReference type="EMBL" id="SJPL01000001">
    <property type="protein sequence ID" value="TWT72524.1"/>
    <property type="molecule type" value="Genomic_DNA"/>
</dbReference>
<dbReference type="SUPFAM" id="SSF53448">
    <property type="entry name" value="Nucleotide-diphospho-sugar transferases"/>
    <property type="match status" value="1"/>
</dbReference>
<evidence type="ECO:0000313" key="3">
    <source>
        <dbReference type="Proteomes" id="UP000317238"/>
    </source>
</evidence>
<dbReference type="OrthoDB" id="396512at2"/>
<dbReference type="PANTHER" id="PTHR43685">
    <property type="entry name" value="GLYCOSYLTRANSFERASE"/>
    <property type="match status" value="1"/>
</dbReference>
<keyword evidence="3" id="KW-1185">Reference proteome</keyword>
<accession>A0A5C5YBN6</accession>
<dbReference type="InterPro" id="IPR001173">
    <property type="entry name" value="Glyco_trans_2-like"/>
</dbReference>
<dbReference type="InterPro" id="IPR029044">
    <property type="entry name" value="Nucleotide-diphossugar_trans"/>
</dbReference>